<feature type="compositionally biased region" description="Polar residues" evidence="1">
    <location>
        <begin position="1"/>
        <end position="10"/>
    </location>
</feature>
<organism evidence="2 3">
    <name type="scientific">Crepidotus variabilis</name>
    <dbReference type="NCBI Taxonomy" id="179855"/>
    <lineage>
        <taxon>Eukaryota</taxon>
        <taxon>Fungi</taxon>
        <taxon>Dikarya</taxon>
        <taxon>Basidiomycota</taxon>
        <taxon>Agaricomycotina</taxon>
        <taxon>Agaricomycetes</taxon>
        <taxon>Agaricomycetidae</taxon>
        <taxon>Agaricales</taxon>
        <taxon>Agaricineae</taxon>
        <taxon>Crepidotaceae</taxon>
        <taxon>Crepidotus</taxon>
    </lineage>
</organism>
<evidence type="ECO:0000313" key="2">
    <source>
        <dbReference type="EMBL" id="KAF9535753.1"/>
    </source>
</evidence>
<sequence length="681" mass="72994">MARATRSSTADLKRKRSPENQEAFETNDNAPTKLQKKELELADDQDDEETRIDCSSILAVLQAEDKQDLLHRVYKDSGLSLHSLLTTQTPVSTLKAAINSLRPIASQRAQKSNTAAQQDGFCNLALALVDQVPSETQHIHQPNVFEQQPSSPPRQKPVYALVQHLPSGDWWTSTSSISDPATLQTGNAELVAILPTPSSSSSDKPPTTIGSYCPKPTIQKRTVIAPRRVPTGAFLDYGLYSSFAPSFDSDGEVVGRKELGQLLWHREEKKRTREAIRREQAEGTGSIVEISSQEPQESVVGHQDEESPIIPDEELEALLGPKEVHSIKAALNSLELEKSVQQLLERNQRALVRLSELQKQRLMSSPTSTAEAGSEEWDTAQAILDSLTLLASLRPQSSSHDAAAIIPPPSVLHKLHRTLAIQPTPSWSGTLPPGRTTALRDDSTVKIRPSTVPAVPVATTGTPSNVATPSAATASASTLGHYGYSYGTQQGHRAPAAAPGYTQYKPSTYYTNYNSQQQQGYYGQQPYSNTSANQVYGAQYAAWMGYYQAQQAQQQASGGTSGRGTPLPPATPTAAPSYSSFFGSAAATNLAAAAAAFGTPLAARTPAVANTVATPTSVTPYTQATPGMVPTLPLHLRTSSTPQQPATVNGTTGGFLAQSSYMETAPSTTVPTYQPQTQPAT</sequence>
<evidence type="ECO:0000313" key="3">
    <source>
        <dbReference type="Proteomes" id="UP000807306"/>
    </source>
</evidence>
<feature type="compositionally biased region" description="Polar residues" evidence="1">
    <location>
        <begin position="23"/>
        <end position="32"/>
    </location>
</feature>
<feature type="region of interest" description="Disordered" evidence="1">
    <location>
        <begin position="195"/>
        <end position="214"/>
    </location>
</feature>
<dbReference type="OrthoDB" id="21648at2759"/>
<reference evidence="2" key="1">
    <citation type="submission" date="2020-11" db="EMBL/GenBank/DDBJ databases">
        <authorList>
            <consortium name="DOE Joint Genome Institute"/>
            <person name="Ahrendt S."/>
            <person name="Riley R."/>
            <person name="Andreopoulos W."/>
            <person name="Labutti K."/>
            <person name="Pangilinan J."/>
            <person name="Ruiz-Duenas F.J."/>
            <person name="Barrasa J.M."/>
            <person name="Sanchez-Garcia M."/>
            <person name="Camarero S."/>
            <person name="Miyauchi S."/>
            <person name="Serrano A."/>
            <person name="Linde D."/>
            <person name="Babiker R."/>
            <person name="Drula E."/>
            <person name="Ayuso-Fernandez I."/>
            <person name="Pacheco R."/>
            <person name="Padilla G."/>
            <person name="Ferreira P."/>
            <person name="Barriuso J."/>
            <person name="Kellner H."/>
            <person name="Castanera R."/>
            <person name="Alfaro M."/>
            <person name="Ramirez L."/>
            <person name="Pisabarro A.G."/>
            <person name="Kuo A."/>
            <person name="Tritt A."/>
            <person name="Lipzen A."/>
            <person name="He G."/>
            <person name="Yan M."/>
            <person name="Ng V."/>
            <person name="Cullen D."/>
            <person name="Martin F."/>
            <person name="Rosso M.-N."/>
            <person name="Henrissat B."/>
            <person name="Hibbett D."/>
            <person name="Martinez A.T."/>
            <person name="Grigoriev I.V."/>
        </authorList>
    </citation>
    <scope>NUCLEOTIDE SEQUENCE</scope>
    <source>
        <strain evidence="2">CBS 506.95</strain>
    </source>
</reference>
<accession>A0A9P6EVL0</accession>
<comment type="caution">
    <text evidence="2">The sequence shown here is derived from an EMBL/GenBank/DDBJ whole genome shotgun (WGS) entry which is preliminary data.</text>
</comment>
<proteinExistence type="predicted"/>
<dbReference type="AlphaFoldDB" id="A0A9P6EVL0"/>
<keyword evidence="3" id="KW-1185">Reference proteome</keyword>
<protein>
    <submittedName>
        <fullName evidence="2">Uncharacterized protein</fullName>
    </submittedName>
</protein>
<name>A0A9P6EVL0_9AGAR</name>
<dbReference type="EMBL" id="MU157824">
    <property type="protein sequence ID" value="KAF9535753.1"/>
    <property type="molecule type" value="Genomic_DNA"/>
</dbReference>
<feature type="region of interest" description="Disordered" evidence="1">
    <location>
        <begin position="1"/>
        <end position="34"/>
    </location>
</feature>
<dbReference type="Proteomes" id="UP000807306">
    <property type="component" value="Unassembled WGS sequence"/>
</dbReference>
<gene>
    <name evidence="2" type="ORF">CPB83DRAFT_888429</name>
</gene>
<feature type="compositionally biased region" description="Low complexity" evidence="1">
    <location>
        <begin position="195"/>
        <end position="208"/>
    </location>
</feature>
<evidence type="ECO:0000256" key="1">
    <source>
        <dbReference type="SAM" id="MobiDB-lite"/>
    </source>
</evidence>